<gene>
    <name evidence="9" type="ORF">DYBT9275_00945</name>
</gene>
<dbReference type="InterPro" id="IPR023996">
    <property type="entry name" value="TonB-dep_OMP_SusC/RagA"/>
</dbReference>
<keyword evidence="6 7" id="KW-0998">Cell outer membrane</keyword>
<dbReference type="EMBL" id="CAJRAF010000001">
    <property type="protein sequence ID" value="CAG4992353.1"/>
    <property type="molecule type" value="Genomic_DNA"/>
</dbReference>
<comment type="subcellular location">
    <subcellularLocation>
        <location evidence="1 7">Cell outer membrane</location>
        <topology evidence="1 7">Multi-pass membrane protein</topology>
    </subcellularLocation>
</comment>
<evidence type="ECO:0000313" key="10">
    <source>
        <dbReference type="Proteomes" id="UP000680038"/>
    </source>
</evidence>
<keyword evidence="3 7" id="KW-1134">Transmembrane beta strand</keyword>
<evidence type="ECO:0000259" key="8">
    <source>
        <dbReference type="SMART" id="SM00965"/>
    </source>
</evidence>
<evidence type="ECO:0000313" key="9">
    <source>
        <dbReference type="EMBL" id="CAG4992353.1"/>
    </source>
</evidence>
<dbReference type="RefSeq" id="WP_215237648.1">
    <property type="nucleotide sequence ID" value="NZ_CAJRAF010000001.1"/>
</dbReference>
<dbReference type="InterPro" id="IPR023997">
    <property type="entry name" value="TonB-dep_OMP_SusC/RagA_CS"/>
</dbReference>
<evidence type="ECO:0000256" key="2">
    <source>
        <dbReference type="ARBA" id="ARBA00022448"/>
    </source>
</evidence>
<dbReference type="NCBIfam" id="TIGR04056">
    <property type="entry name" value="OMP_RagA_SusC"/>
    <property type="match status" value="1"/>
</dbReference>
<dbReference type="SUPFAM" id="SSF49464">
    <property type="entry name" value="Carboxypeptidase regulatory domain-like"/>
    <property type="match status" value="1"/>
</dbReference>
<dbReference type="InterPro" id="IPR008969">
    <property type="entry name" value="CarboxyPept-like_regulatory"/>
</dbReference>
<dbReference type="Pfam" id="PF07660">
    <property type="entry name" value="STN"/>
    <property type="match status" value="1"/>
</dbReference>
<dbReference type="PROSITE" id="PS00018">
    <property type="entry name" value="EF_HAND_1"/>
    <property type="match status" value="1"/>
</dbReference>
<dbReference type="InterPro" id="IPR018247">
    <property type="entry name" value="EF_Hand_1_Ca_BS"/>
</dbReference>
<proteinExistence type="inferred from homology"/>
<comment type="similarity">
    <text evidence="7">Belongs to the TonB-dependent receptor family.</text>
</comment>
<dbReference type="FunFam" id="2.170.130.10:FF:000008">
    <property type="entry name" value="SusC/RagA family TonB-linked outer membrane protein"/>
    <property type="match status" value="1"/>
</dbReference>
<evidence type="ECO:0000256" key="7">
    <source>
        <dbReference type="PROSITE-ProRule" id="PRU01360"/>
    </source>
</evidence>
<dbReference type="InterPro" id="IPR036942">
    <property type="entry name" value="Beta-barrel_TonB_sf"/>
</dbReference>
<keyword evidence="9" id="KW-0675">Receptor</keyword>
<protein>
    <submittedName>
        <fullName evidence="9">TonB-dependent receptor P3</fullName>
    </submittedName>
</protein>
<keyword evidence="10" id="KW-1185">Reference proteome</keyword>
<reference evidence="9" key="1">
    <citation type="submission" date="2021-04" db="EMBL/GenBank/DDBJ databases">
        <authorList>
            <person name="Rodrigo-Torres L."/>
            <person name="Arahal R. D."/>
            <person name="Lucena T."/>
        </authorList>
    </citation>
    <scope>NUCLEOTIDE SEQUENCE</scope>
    <source>
        <strain evidence="9">CECT 9275</strain>
    </source>
</reference>
<dbReference type="InterPro" id="IPR037066">
    <property type="entry name" value="Plug_dom_sf"/>
</dbReference>
<keyword evidence="2 7" id="KW-0813">Transport</keyword>
<sequence length="1132" mass="124179">MKNTLQQGYGFAENLIKSNKLKWACMLTLVLVLMQALPFQAQGTPLEVKVSISSREVSLKEVLNKLEKQSDHHFFYNTEQVDVNRKVTVKLAGSLDEALKTLFENTDITYQIAGKQILLKKRPLAKAAALNGPVLLQIETEMKVPPADLRPQIIERMLLRNADREVRGRVSEESGQPLPGVNIAIKGTTRGAISDANGNYSIEVMDRNSVLVFSFVGYERKEVVVGEQTAIDVLLKIDPKSLNEVVVVGYGAVAKRDITGSISSISPAEFKNHPMNDFSQVLQGRAPGITVTNTTGSPGQAAKIRIRGANSLSGGNDPLFIIDGVPASYDININDIKSVEILKDASATAIYGSRGANGVIIITTLRGESGKPKITVSSNIGFSQVRKKYDLLKAAEYATLTNTVYGSKIYTDTDIQDFAAKGGTDWQSEIFKPGFSQNYQLSVSGGAKNVKYMVSANSTDEKGTLLNTSRKRLTFRSNLTADLTQNLQVGFDINAQRNERHNPDLGNGGDKANPIYQSLLWSPTEPIYAADGSYNKVDKYGALGKNPVLLAKEPLSDAFSQGVTINSFVKYKILEGLSFNGVALVTKSTGDNRSSTNANLSSALSASRSSSDNLSWQVNALMTYEKKFLDKHHLSFLGGFEQFVNESNGFSTTAMGITDYYNIGSSSSVTSSSGYSYSALQSFFGRVNYAFNSRYLLTATYRADGSSKFKDKNKWGYFPSMAVSWIASEEEFVKNWGVFDNLKFRASWGVTGNQAIAPYATLSSLGTGQYSYGSAVTYKGTRPNGAANTGLRWEETTQQDVGLDLTFFNSRVSLSLDYFKKQTKGVLINKSLPDYDAGYSVLQNIGRIDNKGFELNADYIAHQTKDFSWRINFNFSTIRNKVINLGDEKRIFSGANYYGAGVMNTSPYVIEPGQPLGAIWGMKYLGIWGTSEADKALTFGNKPGDSKYEDLNKDGKIDASDYQIIGYANPKFTWGFSNSFTYKNLGLDILLQSVQKRDVYNITYASAAVLIPDARTITLREASDVWTASNTGAAWPAVSTTNTNYMNSSRWLQNGGYVKVRNISLYYLIPKRLARIGDIKVTLSGQNLFTITKYKGFDPEVSSSGNRDVEGGMDFGVYPTSKLITAALSLTF</sequence>
<dbReference type="AlphaFoldDB" id="A0A916J984"/>
<dbReference type="GO" id="GO:0009279">
    <property type="term" value="C:cell outer membrane"/>
    <property type="evidence" value="ECO:0007669"/>
    <property type="project" value="UniProtKB-SubCell"/>
</dbReference>
<evidence type="ECO:0000256" key="3">
    <source>
        <dbReference type="ARBA" id="ARBA00022452"/>
    </source>
</evidence>
<keyword evidence="5 7" id="KW-0472">Membrane</keyword>
<dbReference type="InterPro" id="IPR039426">
    <property type="entry name" value="TonB-dep_rcpt-like"/>
</dbReference>
<evidence type="ECO:0000256" key="6">
    <source>
        <dbReference type="ARBA" id="ARBA00023237"/>
    </source>
</evidence>
<dbReference type="Gene3D" id="2.40.170.20">
    <property type="entry name" value="TonB-dependent receptor, beta-barrel domain"/>
    <property type="match status" value="1"/>
</dbReference>
<dbReference type="NCBIfam" id="TIGR04057">
    <property type="entry name" value="SusC_RagA_signa"/>
    <property type="match status" value="1"/>
</dbReference>
<dbReference type="Gene3D" id="2.60.40.1120">
    <property type="entry name" value="Carboxypeptidase-like, regulatory domain"/>
    <property type="match status" value="1"/>
</dbReference>
<comment type="caution">
    <text evidence="9">The sequence shown here is derived from an EMBL/GenBank/DDBJ whole genome shotgun (WGS) entry which is preliminary data.</text>
</comment>
<dbReference type="Gene3D" id="2.170.130.10">
    <property type="entry name" value="TonB-dependent receptor, plug domain"/>
    <property type="match status" value="1"/>
</dbReference>
<evidence type="ECO:0000256" key="5">
    <source>
        <dbReference type="ARBA" id="ARBA00023136"/>
    </source>
</evidence>
<organism evidence="9 10">
    <name type="scientific">Dyadobacter helix</name>
    <dbReference type="NCBI Taxonomy" id="2822344"/>
    <lineage>
        <taxon>Bacteria</taxon>
        <taxon>Pseudomonadati</taxon>
        <taxon>Bacteroidota</taxon>
        <taxon>Cytophagia</taxon>
        <taxon>Cytophagales</taxon>
        <taxon>Spirosomataceae</taxon>
        <taxon>Dyadobacter</taxon>
    </lineage>
</organism>
<dbReference type="SUPFAM" id="SSF56935">
    <property type="entry name" value="Porins"/>
    <property type="match status" value="1"/>
</dbReference>
<dbReference type="SMART" id="SM00965">
    <property type="entry name" value="STN"/>
    <property type="match status" value="1"/>
</dbReference>
<dbReference type="PROSITE" id="PS52016">
    <property type="entry name" value="TONB_DEPENDENT_REC_3"/>
    <property type="match status" value="1"/>
</dbReference>
<dbReference type="Pfam" id="PF07715">
    <property type="entry name" value="Plug"/>
    <property type="match status" value="1"/>
</dbReference>
<dbReference type="Proteomes" id="UP000680038">
    <property type="component" value="Unassembled WGS sequence"/>
</dbReference>
<evidence type="ECO:0000256" key="1">
    <source>
        <dbReference type="ARBA" id="ARBA00004571"/>
    </source>
</evidence>
<keyword evidence="4 7" id="KW-0812">Transmembrane</keyword>
<accession>A0A916J984</accession>
<feature type="domain" description="Secretin/TonB short N-terminal" evidence="8">
    <location>
        <begin position="72"/>
        <end position="122"/>
    </location>
</feature>
<name>A0A916J984_9BACT</name>
<evidence type="ECO:0000256" key="4">
    <source>
        <dbReference type="ARBA" id="ARBA00022692"/>
    </source>
</evidence>
<dbReference type="InterPro" id="IPR012910">
    <property type="entry name" value="Plug_dom"/>
</dbReference>
<dbReference type="InterPro" id="IPR011662">
    <property type="entry name" value="Secretin/TonB_short_N"/>
</dbReference>
<dbReference type="Pfam" id="PF13715">
    <property type="entry name" value="CarbopepD_reg_2"/>
    <property type="match status" value="1"/>
</dbReference>
<dbReference type="Gene3D" id="3.55.50.30">
    <property type="match status" value="1"/>
</dbReference>